<keyword evidence="2" id="KW-1185">Reference proteome</keyword>
<dbReference type="SUPFAM" id="SSF109854">
    <property type="entry name" value="DinB/YfiT-like putative metalloenzymes"/>
    <property type="match status" value="1"/>
</dbReference>
<evidence type="ECO:0000313" key="2">
    <source>
        <dbReference type="Proteomes" id="UP001557484"/>
    </source>
</evidence>
<dbReference type="PANTHER" id="PTHR36922">
    <property type="entry name" value="BLL2446 PROTEIN"/>
    <property type="match status" value="1"/>
</dbReference>
<dbReference type="PANTHER" id="PTHR36922:SF1">
    <property type="entry name" value="DUF1993 DOMAIN-CONTAINING PROTEIN"/>
    <property type="match status" value="1"/>
</dbReference>
<reference evidence="1 2" key="1">
    <citation type="journal article" date="2011" name="Int. J. Syst. Evol. Microbiol.">
        <title>Zhongshania antarctica gen. nov., sp. nov. and Zhongshania guokunii sp. nov., gammaproteobacteria respectively isolated from coastal attached (fast) ice and surface seawater of the Antarctic.</title>
        <authorList>
            <person name="Li H.J."/>
            <person name="Zhang X.Y."/>
            <person name="Chen C.X."/>
            <person name="Zhang Y.J."/>
            <person name="Gao Z.M."/>
            <person name="Yu Y."/>
            <person name="Chen X.L."/>
            <person name="Chen B."/>
            <person name="Zhang Y.Z."/>
        </authorList>
    </citation>
    <scope>NUCLEOTIDE SEQUENCE [LARGE SCALE GENOMIC DNA]</scope>
    <source>
        <strain evidence="1 2">R06B22</strain>
    </source>
</reference>
<protein>
    <submittedName>
        <fullName evidence="1">DUF1993 family protein</fullName>
    </submittedName>
</protein>
<organism evidence="1 2">
    <name type="scientific">Zhongshania arctica</name>
    <dbReference type="NCBI Taxonomy" id="3238302"/>
    <lineage>
        <taxon>Bacteria</taxon>
        <taxon>Pseudomonadati</taxon>
        <taxon>Pseudomonadota</taxon>
        <taxon>Gammaproteobacteria</taxon>
        <taxon>Cellvibrionales</taxon>
        <taxon>Spongiibacteraceae</taxon>
        <taxon>Zhongshania</taxon>
    </lineage>
</organism>
<comment type="caution">
    <text evidence="1">The sequence shown here is derived from an EMBL/GenBank/DDBJ whole genome shotgun (WGS) entry which is preliminary data.</text>
</comment>
<evidence type="ECO:0000313" key="1">
    <source>
        <dbReference type="EMBL" id="MEX1664489.1"/>
    </source>
</evidence>
<dbReference type="RefSeq" id="WP_368374610.1">
    <property type="nucleotide sequence ID" value="NZ_JBFRYB010000001.1"/>
</dbReference>
<gene>
    <name evidence="1" type="ORF">AB4875_03255</name>
</gene>
<name>A0ABV3TSB1_9GAMM</name>
<dbReference type="Gene3D" id="1.20.120.450">
    <property type="entry name" value="dinb family like domain"/>
    <property type="match status" value="1"/>
</dbReference>
<dbReference type="Proteomes" id="UP001557484">
    <property type="component" value="Unassembled WGS sequence"/>
</dbReference>
<sequence length="170" mass="18794">MFYDLTVVQASKMLGNLKTMLEKAALFAEAKTINPEVLLTSRLAPDQFSLIRQVQICCDTAKLGAARLAGKAESAPKHEDTETTLDELYVRIAAVQEYLASYKEADFADTASREISLPWLDGKKMLGSAFAINFVIPNLYFHVTTAFSILRHNGVDIGKLDYLGSIPFLD</sequence>
<dbReference type="InterPro" id="IPR034660">
    <property type="entry name" value="DinB/YfiT-like"/>
</dbReference>
<dbReference type="Pfam" id="PF09351">
    <property type="entry name" value="DUF1993"/>
    <property type="match status" value="1"/>
</dbReference>
<dbReference type="EMBL" id="JBFRYB010000001">
    <property type="protein sequence ID" value="MEX1664489.1"/>
    <property type="molecule type" value="Genomic_DNA"/>
</dbReference>
<dbReference type="InterPro" id="IPR018531">
    <property type="entry name" value="DUF1993"/>
</dbReference>
<proteinExistence type="predicted"/>
<accession>A0ABV3TSB1</accession>